<proteinExistence type="predicted"/>
<dbReference type="AlphaFoldDB" id="X0XC19"/>
<gene>
    <name evidence="1" type="ORF">S01H1_51353</name>
</gene>
<accession>X0XC19</accession>
<protein>
    <submittedName>
        <fullName evidence="1">Uncharacterized protein</fullName>
    </submittedName>
</protein>
<reference evidence="1" key="1">
    <citation type="journal article" date="2014" name="Front. Microbiol.">
        <title>High frequency of phylogenetically diverse reductive dehalogenase-homologous genes in deep subseafloor sedimentary metagenomes.</title>
        <authorList>
            <person name="Kawai M."/>
            <person name="Futagami T."/>
            <person name="Toyoda A."/>
            <person name="Takaki Y."/>
            <person name="Nishi S."/>
            <person name="Hori S."/>
            <person name="Arai W."/>
            <person name="Tsubouchi T."/>
            <person name="Morono Y."/>
            <person name="Uchiyama I."/>
            <person name="Ito T."/>
            <person name="Fujiyama A."/>
            <person name="Inagaki F."/>
            <person name="Takami H."/>
        </authorList>
    </citation>
    <scope>NUCLEOTIDE SEQUENCE</scope>
    <source>
        <strain evidence="1">Expedition CK06-06</strain>
    </source>
</reference>
<comment type="caution">
    <text evidence="1">The sequence shown here is derived from an EMBL/GenBank/DDBJ whole genome shotgun (WGS) entry which is preliminary data.</text>
</comment>
<sequence>MTNTNDSLILEVRKMFYHHMMEKADLKYFAFDYKAAVETSRSRKYIHKRYSTIPGLTRRADYTFDRGNITIHVDSDILAFLDSIKEVVWQGITVKELLSK</sequence>
<dbReference type="EMBL" id="BARS01033137">
    <property type="protein sequence ID" value="GAG22476.1"/>
    <property type="molecule type" value="Genomic_DNA"/>
</dbReference>
<name>X0XC19_9ZZZZ</name>
<evidence type="ECO:0000313" key="1">
    <source>
        <dbReference type="EMBL" id="GAG22476.1"/>
    </source>
</evidence>
<organism evidence="1">
    <name type="scientific">marine sediment metagenome</name>
    <dbReference type="NCBI Taxonomy" id="412755"/>
    <lineage>
        <taxon>unclassified sequences</taxon>
        <taxon>metagenomes</taxon>
        <taxon>ecological metagenomes</taxon>
    </lineage>
</organism>